<evidence type="ECO:0000313" key="2">
    <source>
        <dbReference type="Proteomes" id="UP000006008"/>
    </source>
</evidence>
<dbReference type="Gene3D" id="3.20.20.80">
    <property type="entry name" value="Glycosidases"/>
    <property type="match status" value="1"/>
</dbReference>
<dbReference type="PANTHER" id="PTHR41244">
    <property type="entry name" value="RHAMNAN SYNTHESIS F"/>
    <property type="match status" value="1"/>
</dbReference>
<gene>
    <name evidence="1" type="ORF">HMPREF9450_02250</name>
</gene>
<dbReference type="STRING" id="742725.HMPREF9450_02250"/>
<name>G5H9G4_9BACT</name>
<dbReference type="PATRIC" id="fig|742725.3.peg.2318"/>
<dbReference type="Pfam" id="PF14307">
    <property type="entry name" value="Glyco_tran_WbsX"/>
    <property type="match status" value="1"/>
</dbReference>
<evidence type="ECO:0000313" key="1">
    <source>
        <dbReference type="EMBL" id="EHB92201.1"/>
    </source>
</evidence>
<comment type="caution">
    <text evidence="1">The sequence shown here is derived from an EMBL/GenBank/DDBJ whole genome shotgun (WGS) entry which is preliminary data.</text>
</comment>
<dbReference type="EMBL" id="ADLD01000013">
    <property type="protein sequence ID" value="EHB92201.1"/>
    <property type="molecule type" value="Genomic_DNA"/>
</dbReference>
<dbReference type="AlphaFoldDB" id="G5H9G4"/>
<reference evidence="1 2" key="1">
    <citation type="submission" date="2011-08" db="EMBL/GenBank/DDBJ databases">
        <title>The Genome Sequence of Alistipes indistinctus YIT 12060.</title>
        <authorList>
            <consortium name="The Broad Institute Genome Sequencing Platform"/>
            <person name="Earl A."/>
            <person name="Ward D."/>
            <person name="Feldgarden M."/>
            <person name="Gevers D."/>
            <person name="Morotomi M."/>
            <person name="Young S.K."/>
            <person name="Zeng Q."/>
            <person name="Gargeya S."/>
            <person name="Fitzgerald M."/>
            <person name="Haas B."/>
            <person name="Abouelleil A."/>
            <person name="Alvarado L."/>
            <person name="Arachchi H.M."/>
            <person name="Berlin A."/>
            <person name="Brown A."/>
            <person name="Chapman S.B."/>
            <person name="Chen Z."/>
            <person name="Dunbar C."/>
            <person name="Freedman E."/>
            <person name="Gearin G."/>
            <person name="Gellesch M."/>
            <person name="Goldberg J."/>
            <person name="Griggs A."/>
            <person name="Gujja S."/>
            <person name="Heiman D."/>
            <person name="Howarth C."/>
            <person name="Larson L."/>
            <person name="Lui A."/>
            <person name="MacDonald P.J.P."/>
            <person name="Montmayeur A."/>
            <person name="Murphy C."/>
            <person name="Neiman D."/>
            <person name="Pearson M."/>
            <person name="Priest M."/>
            <person name="Roberts A."/>
            <person name="Saif S."/>
            <person name="Shea T."/>
            <person name="Shenoy N."/>
            <person name="Sisk P."/>
            <person name="Stolte C."/>
            <person name="Sykes S."/>
            <person name="Wortman J."/>
            <person name="Nusbaum C."/>
            <person name="Birren B."/>
        </authorList>
    </citation>
    <scope>NUCLEOTIDE SEQUENCE [LARGE SCALE GENOMIC DNA]</scope>
    <source>
        <strain evidence="1 2">YIT 12060</strain>
    </source>
</reference>
<dbReference type="Proteomes" id="UP000006008">
    <property type="component" value="Unassembled WGS sequence"/>
</dbReference>
<dbReference type="CDD" id="cd11579">
    <property type="entry name" value="Glyco_tran_WbsX"/>
    <property type="match status" value="1"/>
</dbReference>
<dbReference type="PANTHER" id="PTHR41244:SF1">
    <property type="entry name" value="GLYCOSYLTRANSFERASE"/>
    <property type="match status" value="1"/>
</dbReference>
<sequence length="433" mass="49292">MPRSTTLLLPLEEMFKIPIFSEMKKRIIYLFLACAYAACGWNCTGGSCQDRPSDTITVACYYFPGYHTRDSSELRYSLQHSNDWSEWELVKEAKPRFEGHRQPYVPVWGYEDEKDPAVMAKKIRAAATHGVDAFIFDWYWYEGGPFLNRCLDEGFLGAPNTDSLKFALMWACHDWSDRFPATAGRKKTPMYSASVDSAGFETMGDVLVRDYFTRPNYWMIDGKPFFSIYNVPAFVQGLGSLAAARRAMERLDAKAMRAGLEGVHWNLLAFGTPVLPGEQVATDQAELQRRLGANSSTSYVWVTHTTLPDRETDYNLVRDQYMAHWDTVRTQYDAPYFPNITVGWDASPRTNQSEPWVGGGGADYPYMNIVVNNTSENFKKVLEMTKERLLADPNGPRALTINCWNEWTEGSCLEPDTLYGMAYLDALKEVFGR</sequence>
<dbReference type="InterPro" id="IPR032719">
    <property type="entry name" value="WbsX"/>
</dbReference>
<keyword evidence="2" id="KW-1185">Reference proteome</keyword>
<protein>
    <recommendedName>
        <fullName evidence="3">Glycosyltransferase WbsX</fullName>
    </recommendedName>
</protein>
<evidence type="ECO:0008006" key="3">
    <source>
        <dbReference type="Google" id="ProtNLM"/>
    </source>
</evidence>
<dbReference type="eggNOG" id="COG3754">
    <property type="taxonomic scope" value="Bacteria"/>
</dbReference>
<organism evidence="1 2">
    <name type="scientific">Alistipes indistinctus YIT 12060</name>
    <dbReference type="NCBI Taxonomy" id="742725"/>
    <lineage>
        <taxon>Bacteria</taxon>
        <taxon>Pseudomonadati</taxon>
        <taxon>Bacteroidota</taxon>
        <taxon>Bacteroidia</taxon>
        <taxon>Bacteroidales</taxon>
        <taxon>Rikenellaceae</taxon>
        <taxon>Alistipes</taxon>
    </lineage>
</organism>
<dbReference type="HOGENOM" id="CLU_038570_0_0_10"/>
<accession>G5H9G4</accession>
<proteinExistence type="predicted"/>